<dbReference type="OrthoDB" id="6084619at2759"/>
<name>A0A8B6HEY9_MYTGA</name>
<dbReference type="SUPFAM" id="SSF48726">
    <property type="entry name" value="Immunoglobulin"/>
    <property type="match status" value="2"/>
</dbReference>
<accession>A0A8B6HEY9</accession>
<dbReference type="InterPro" id="IPR007110">
    <property type="entry name" value="Ig-like_dom"/>
</dbReference>
<dbReference type="EMBL" id="UYJE01009975">
    <property type="protein sequence ID" value="VDI78508.1"/>
    <property type="molecule type" value="Genomic_DNA"/>
</dbReference>
<dbReference type="InterPro" id="IPR013783">
    <property type="entry name" value="Ig-like_fold"/>
</dbReference>
<dbReference type="PROSITE" id="PS50835">
    <property type="entry name" value="IG_LIKE"/>
    <property type="match status" value="1"/>
</dbReference>
<comment type="caution">
    <text evidence="2">The sequence shown here is derived from an EMBL/GenBank/DDBJ whole genome shotgun (WGS) entry which is preliminary data.</text>
</comment>
<reference evidence="2" key="1">
    <citation type="submission" date="2018-11" db="EMBL/GenBank/DDBJ databases">
        <authorList>
            <person name="Alioto T."/>
            <person name="Alioto T."/>
        </authorList>
    </citation>
    <scope>NUCLEOTIDE SEQUENCE</scope>
</reference>
<feature type="domain" description="Ig-like" evidence="1">
    <location>
        <begin position="105"/>
        <end position="195"/>
    </location>
</feature>
<evidence type="ECO:0000259" key="1">
    <source>
        <dbReference type="PROSITE" id="PS50835"/>
    </source>
</evidence>
<dbReference type="AlphaFoldDB" id="A0A8B6HEY9"/>
<organism evidence="2 3">
    <name type="scientific">Mytilus galloprovincialis</name>
    <name type="common">Mediterranean mussel</name>
    <dbReference type="NCBI Taxonomy" id="29158"/>
    <lineage>
        <taxon>Eukaryota</taxon>
        <taxon>Metazoa</taxon>
        <taxon>Spiralia</taxon>
        <taxon>Lophotrochozoa</taxon>
        <taxon>Mollusca</taxon>
        <taxon>Bivalvia</taxon>
        <taxon>Autobranchia</taxon>
        <taxon>Pteriomorphia</taxon>
        <taxon>Mytilida</taxon>
        <taxon>Mytiloidea</taxon>
        <taxon>Mytilidae</taxon>
        <taxon>Mytilinae</taxon>
        <taxon>Mytilus</taxon>
    </lineage>
</organism>
<gene>
    <name evidence="2" type="ORF">MGAL_10B047198</name>
</gene>
<keyword evidence="3" id="KW-1185">Reference proteome</keyword>
<dbReference type="Gene3D" id="2.60.40.10">
    <property type="entry name" value="Immunoglobulins"/>
    <property type="match status" value="2"/>
</dbReference>
<protein>
    <recommendedName>
        <fullName evidence="1">Ig-like domain-containing protein</fullName>
    </recommendedName>
</protein>
<proteinExistence type="predicted"/>
<dbReference type="InterPro" id="IPR036179">
    <property type="entry name" value="Ig-like_dom_sf"/>
</dbReference>
<dbReference type="Proteomes" id="UP000596742">
    <property type="component" value="Unassembled WGS sequence"/>
</dbReference>
<sequence length="318" mass="36371">MYVTRNQNVLINCTATKPPFGNYAEFLINGHTYTSLRISSMRCLTGNKNINCNRGDCQCSPDGRWYSIIYRINTNDRVITFKCVMKYNDFGEQSDEQTSVILDSPALKLNQGIYCNSTKETVLSCEVSGELYKYGFAEWVHRFNGQGIRKLNGTVVGNLSFLVLKSCGYQDVGHYICRAWNDYDGHVYWATRKTTVKVLGPPFIVKKYLTRNHTTVLSAEFYSNPEPTCVQWHSPAQLIINSNRAINNIIRTNVNILMYQQSVHVNGYTTFISLENSTNGKYTVVIKNAFGKIREEFEVFDTGDYQNIFQYHDSVEVS</sequence>
<evidence type="ECO:0000313" key="3">
    <source>
        <dbReference type="Proteomes" id="UP000596742"/>
    </source>
</evidence>
<evidence type="ECO:0000313" key="2">
    <source>
        <dbReference type="EMBL" id="VDI78508.1"/>
    </source>
</evidence>